<protein>
    <submittedName>
        <fullName evidence="3">Uncharacterized protein</fullName>
    </submittedName>
</protein>
<dbReference type="KEGG" id="lma:LMJF_25_0780"/>
<dbReference type="VEuPathDB" id="TriTrypDB:LMJLV39_250014000"/>
<dbReference type="VEuPathDB" id="TriTrypDB:LMJFC_250014900"/>
<feature type="transmembrane region" description="Helical" evidence="2">
    <location>
        <begin position="182"/>
        <end position="205"/>
    </location>
</feature>
<dbReference type="RefSeq" id="XP_001683832.1">
    <property type="nucleotide sequence ID" value="XM_001683780.1"/>
</dbReference>
<evidence type="ECO:0000313" key="4">
    <source>
        <dbReference type="Proteomes" id="UP000000542"/>
    </source>
</evidence>
<dbReference type="eggNOG" id="ENOG502SJUM">
    <property type="taxonomic scope" value="Eukaryota"/>
</dbReference>
<reference evidence="3 4" key="1">
    <citation type="journal article" date="2005" name="Science">
        <title>The genome of the kinetoplastid parasite, Leishmania major.</title>
        <authorList>
            <person name="Ivens A.C."/>
            <person name="Peacock C.S."/>
            <person name="Worthey E.A."/>
            <person name="Murphy L."/>
            <person name="Aggarwal G."/>
            <person name="Berriman M."/>
            <person name="Sisk E."/>
            <person name="Rajandream M.A."/>
            <person name="Adlem E."/>
            <person name="Aert R."/>
            <person name="Anupama A."/>
            <person name="Apostolou Z."/>
            <person name="Attipoe P."/>
            <person name="Bason N."/>
            <person name="Bauser C."/>
            <person name="Beck A."/>
            <person name="Beverley S.M."/>
            <person name="Bianchettin G."/>
            <person name="Borzym K."/>
            <person name="Bothe G."/>
            <person name="Bruschi C.V."/>
            <person name="Collins M."/>
            <person name="Cadag E."/>
            <person name="Ciarloni L."/>
            <person name="Clayton C."/>
            <person name="Coulson R.M."/>
            <person name="Cronin A."/>
            <person name="Cruz A.K."/>
            <person name="Davies R.M."/>
            <person name="De Gaudenzi J."/>
            <person name="Dobson D.E."/>
            <person name="Duesterhoeft A."/>
            <person name="Fazelina G."/>
            <person name="Fosker N."/>
            <person name="Frasch A.C."/>
            <person name="Fraser A."/>
            <person name="Fuchs M."/>
            <person name="Gabel C."/>
            <person name="Goble A."/>
            <person name="Goffeau A."/>
            <person name="Harris D."/>
            <person name="Hertz-Fowler C."/>
            <person name="Hilbert H."/>
            <person name="Horn D."/>
            <person name="Huang Y."/>
            <person name="Klages S."/>
            <person name="Knights A."/>
            <person name="Kube M."/>
            <person name="Larke N."/>
            <person name="Litvin L."/>
            <person name="Lord A."/>
            <person name="Louie T."/>
            <person name="Marra M."/>
            <person name="Masuy D."/>
            <person name="Matthews K."/>
            <person name="Michaeli S."/>
            <person name="Mottram J.C."/>
            <person name="Muller-Auer S."/>
            <person name="Munden H."/>
            <person name="Nelson S."/>
            <person name="Norbertczak H."/>
            <person name="Oliver K."/>
            <person name="O'neil S."/>
            <person name="Pentony M."/>
            <person name="Pohl T.M."/>
            <person name="Price C."/>
            <person name="Purnelle B."/>
            <person name="Quail M.A."/>
            <person name="Rabbinowitsch E."/>
            <person name="Reinhardt R."/>
            <person name="Rieger M."/>
            <person name="Rinta J."/>
            <person name="Robben J."/>
            <person name="Robertson L."/>
            <person name="Ruiz J.C."/>
            <person name="Rutter S."/>
            <person name="Saunders D."/>
            <person name="Schafer M."/>
            <person name="Schein J."/>
            <person name="Schwartz D.C."/>
            <person name="Seeger K."/>
            <person name="Seyler A."/>
            <person name="Sharp S."/>
            <person name="Shin H."/>
            <person name="Sivam D."/>
            <person name="Squares R."/>
            <person name="Squares S."/>
            <person name="Tosato V."/>
            <person name="Vogt C."/>
            <person name="Volckaert G."/>
            <person name="Wambutt R."/>
            <person name="Warren T."/>
            <person name="Wedler H."/>
            <person name="Woodward J."/>
            <person name="Zhou S."/>
            <person name="Zimmermann W."/>
            <person name="Smith D.F."/>
            <person name="Blackwell J.M."/>
            <person name="Stuart K.D."/>
            <person name="Barrell B."/>
            <person name="Myler P.J."/>
        </authorList>
    </citation>
    <scope>NUCLEOTIDE SEQUENCE [LARGE SCALE GENOMIC DNA]</scope>
    <source>
        <strain evidence="4">MHOM/IL/81/Friedlin</strain>
    </source>
</reference>
<dbReference type="VEuPathDB" id="TriTrypDB:LMJSD75_250013900"/>
<accession>Q4QA16</accession>
<dbReference type="AlphaFoldDB" id="Q4QA16"/>
<feature type="compositionally biased region" description="Basic and acidic residues" evidence="1">
    <location>
        <begin position="208"/>
        <end position="218"/>
    </location>
</feature>
<evidence type="ECO:0000256" key="1">
    <source>
        <dbReference type="SAM" id="MobiDB-lite"/>
    </source>
</evidence>
<evidence type="ECO:0000256" key="2">
    <source>
        <dbReference type="SAM" id="Phobius"/>
    </source>
</evidence>
<name>Q4QA16_LEIMA</name>
<dbReference type="Proteomes" id="UP000000542">
    <property type="component" value="Chromosome 25"/>
</dbReference>
<dbReference type="OMA" id="MRESEYG"/>
<keyword evidence="2" id="KW-0812">Transmembrane</keyword>
<keyword evidence="2" id="KW-1133">Transmembrane helix</keyword>
<proteinExistence type="predicted"/>
<feature type="compositionally biased region" description="Low complexity" evidence="1">
    <location>
        <begin position="275"/>
        <end position="288"/>
    </location>
</feature>
<keyword evidence="4" id="KW-1185">Reference proteome</keyword>
<evidence type="ECO:0000313" key="3">
    <source>
        <dbReference type="EMBL" id="CAJ04952.1"/>
    </source>
</evidence>
<gene>
    <name evidence="3" type="ORF">LMJF_25_0780</name>
</gene>
<dbReference type="VEuPathDB" id="TriTrypDB:LmjF.25.0780"/>
<organism evidence="3 4">
    <name type="scientific">Leishmania major</name>
    <dbReference type="NCBI Taxonomy" id="5664"/>
    <lineage>
        <taxon>Eukaryota</taxon>
        <taxon>Discoba</taxon>
        <taxon>Euglenozoa</taxon>
        <taxon>Kinetoplastea</taxon>
        <taxon>Metakinetoplastina</taxon>
        <taxon>Trypanosomatida</taxon>
        <taxon>Trypanosomatidae</taxon>
        <taxon>Leishmaniinae</taxon>
        <taxon>Leishmania</taxon>
    </lineage>
</organism>
<sequence length="307" mass="32579">MADRGKIAPVAASAPMEGAGESLVSVLCVEATYKIQRVFDRALSAAATGSAAATEELRKLPGMQLCMSPDTPIHAIRAFLQEQEAVALSSSDRRAAAADKEQQNTNSLANAHFFAILVPPVSSEGAEAVEAFLPLQNTATLRDVLASGPVLRCTDDASADAAEQMLLLVYMRESEYGLDGGDFLLCALCAGLCACCIALCASGAGRSSREKRDRRECEQQQQQPQYPQQPYYANNVASPPNPGYYPGNMPAGQPYSYGAPPEYPVPQPAYYNYSGQPGQEQLPQPGYQKQVPGALSPSTNADAPAPL</sequence>
<dbReference type="EMBL" id="FR796421">
    <property type="protein sequence ID" value="CAJ04952.1"/>
    <property type="molecule type" value="Genomic_DNA"/>
</dbReference>
<reference evidence="3 4" key="2">
    <citation type="journal article" date="2011" name="Genome Res.">
        <title>Chromosome and gene copy number variation allow major structural change between species and strains of Leishmania.</title>
        <authorList>
            <person name="Rogers M.B."/>
            <person name="Hilley J.D."/>
            <person name="Dickens N.J."/>
            <person name="Wilkes J."/>
            <person name="Bates P.A."/>
            <person name="Depledge D.P."/>
            <person name="Harris D."/>
            <person name="Her Y."/>
            <person name="Herzyk P."/>
            <person name="Imamura H."/>
            <person name="Otto T.D."/>
            <person name="Sanders M."/>
            <person name="Seeger K."/>
            <person name="Dujardin J.C."/>
            <person name="Berriman M."/>
            <person name="Smith D.F."/>
            <person name="Hertz-Fowler C."/>
            <person name="Mottram J.C."/>
        </authorList>
    </citation>
    <scope>NUCLEOTIDE SEQUENCE [LARGE SCALE GENOMIC DNA]</scope>
    <source>
        <strain evidence="4">MHOM/IL/81/Friedlin</strain>
    </source>
</reference>
<feature type="region of interest" description="Disordered" evidence="1">
    <location>
        <begin position="208"/>
        <end position="307"/>
    </location>
</feature>
<keyword evidence="2" id="KW-0472">Membrane</keyword>
<feature type="compositionally biased region" description="Low complexity" evidence="1">
    <location>
        <begin position="219"/>
        <end position="232"/>
    </location>
</feature>
<dbReference type="HOGENOM" id="CLU_907484_0_0_1"/>
<dbReference type="InParanoid" id="Q4QA16"/>
<dbReference type="GeneID" id="5652488"/>